<dbReference type="InterPro" id="IPR006121">
    <property type="entry name" value="HMA_dom"/>
</dbReference>
<feature type="transmembrane region" description="Helical" evidence="10">
    <location>
        <begin position="464"/>
        <end position="489"/>
    </location>
</feature>
<dbReference type="InterPro" id="IPR017969">
    <property type="entry name" value="Heavy-metal-associated_CS"/>
</dbReference>
<reference evidence="13 14" key="1">
    <citation type="submission" date="2017-10" db="EMBL/GenBank/DDBJ databases">
        <title>Sequencing the genomes of 1000 actinobacteria strains.</title>
        <authorList>
            <person name="Klenk H.-P."/>
        </authorList>
    </citation>
    <scope>NUCLEOTIDE SEQUENCE [LARGE SCALE GENOMIC DNA]</scope>
    <source>
        <strain evidence="13 14">DSM 21574</strain>
    </source>
</reference>
<accession>A0A2A9EFH2</accession>
<proteinExistence type="inferred from homology"/>
<evidence type="ECO:0000256" key="11">
    <source>
        <dbReference type="SAM" id="MobiDB-lite"/>
    </source>
</evidence>
<dbReference type="Gene3D" id="3.40.50.1000">
    <property type="entry name" value="HAD superfamily/HAD-like"/>
    <property type="match status" value="2"/>
</dbReference>
<keyword evidence="14" id="KW-1185">Reference proteome</keyword>
<keyword evidence="3 10" id="KW-0812">Transmembrane</keyword>
<feature type="transmembrane region" description="Helical" evidence="10">
    <location>
        <begin position="229"/>
        <end position="253"/>
    </location>
</feature>
<dbReference type="Proteomes" id="UP000221394">
    <property type="component" value="Unassembled WGS sequence"/>
</dbReference>
<dbReference type="InterPro" id="IPR001757">
    <property type="entry name" value="P_typ_ATPase"/>
</dbReference>
<dbReference type="Pfam" id="PF00702">
    <property type="entry name" value="Hydrolase"/>
    <property type="match status" value="1"/>
</dbReference>
<dbReference type="Gene3D" id="3.30.70.100">
    <property type="match status" value="1"/>
</dbReference>
<evidence type="ECO:0000256" key="3">
    <source>
        <dbReference type="ARBA" id="ARBA00022692"/>
    </source>
</evidence>
<evidence type="ECO:0000256" key="5">
    <source>
        <dbReference type="ARBA" id="ARBA00022741"/>
    </source>
</evidence>
<dbReference type="NCBIfam" id="TIGR01494">
    <property type="entry name" value="ATPase_P-type"/>
    <property type="match status" value="2"/>
</dbReference>
<dbReference type="CDD" id="cd02094">
    <property type="entry name" value="P-type_ATPase_Cu-like"/>
    <property type="match status" value="1"/>
</dbReference>
<sequence>MTTDHTAVPDTITVDLAISGMTCASCVARVEKRLARVPGATATVNLPLESARVTLLPVDGHVADDTELVAAVERAGYTARVTRTTRPAEPAAATLHSPAHDSHTASAGDSLADDAAPSGLTDHSAHVADATETVAHALSAHGAGHEHDPDADTSAPEPDRGVDLRRRLRTSAVLAVPVVALSMIPALQVTGWQWVVAALSLPVVTWGARPFHRAALRAGRHGGSTMDTLVSIGVIAATGWSWWALLLGGAGRLGMTMEPTLIPRRAHSAMPELYFEVAVVVTTFLLAGRYAEHRSRRRAGDALRALLEMGAKTAIVRRPDGAGAWTEHEVPTVALQVGDEIVVRPGEKIATDGVVVSGSAGIDTSLLTGEPVPVDVSVGDSVTGATINTDGHLVVRATRVGEDTTLAQMGRLVADAQSGKAPVQRLADRISAVFVPVVLVLAVGTLVTWLVVGGTDAANVQAAFTAAVAVLIIACPCALGLATPTALLVGTGRAAQLGVVIKGPETLESTRRIDTVVLDKTGTVTAGAMEVADVVPLRPGVTAEEALRYAAAIEAGSEHPIARAIAAAGGGTRAVALSSAPSSPAPSSPAPSAEVGVSARGSALQPPTSRARTYLGDESVAAGEGEGGEPAVGADGVVIGSLQALDFTTSPGGGVSGTVRTAHSGPHVSRRVVVGKPDWVAEQTGAHDDAAEQAVLAAEEDGATAVVVAWNGQPQAVVVLRDPVKESSAAAIAELRGLGLRPFLVTGDNAGAARRVAREVGIDPADVVAGVLPEGKVDVVARLQDEGRVVAVVGDGVNDAAALAQAGRQGLGMAMGTGTDVAIQASDITLVRGDLRAAAAAVRVSRATLRIIKQNLFWAFAYNVAAIPLAATGLLNPMIAGAAMALSSVLVVTNSLRLRRAS</sequence>
<dbReference type="SUPFAM" id="SSF81665">
    <property type="entry name" value="Calcium ATPase, transmembrane domain M"/>
    <property type="match status" value="1"/>
</dbReference>
<keyword evidence="5 10" id="KW-0547">Nucleotide-binding</keyword>
<dbReference type="Gene3D" id="3.40.1110.10">
    <property type="entry name" value="Calcium-transporting ATPase, cytoplasmic domain N"/>
    <property type="match status" value="2"/>
</dbReference>
<dbReference type="SFLD" id="SFLDG00002">
    <property type="entry name" value="C1.7:_P-type_atpase_like"/>
    <property type="match status" value="1"/>
</dbReference>
<gene>
    <name evidence="13" type="ORF">ATL41_1756</name>
</gene>
<dbReference type="AlphaFoldDB" id="A0A2A9EFH2"/>
<dbReference type="GO" id="GO:0016887">
    <property type="term" value="F:ATP hydrolysis activity"/>
    <property type="evidence" value="ECO:0007669"/>
    <property type="project" value="InterPro"/>
</dbReference>
<dbReference type="SFLD" id="SFLDF00027">
    <property type="entry name" value="p-type_atpase"/>
    <property type="match status" value="1"/>
</dbReference>
<dbReference type="PROSITE" id="PS01047">
    <property type="entry name" value="HMA_1"/>
    <property type="match status" value="1"/>
</dbReference>
<dbReference type="GO" id="GO:0043682">
    <property type="term" value="F:P-type divalent copper transporter activity"/>
    <property type="evidence" value="ECO:0007669"/>
    <property type="project" value="TreeGrafter"/>
</dbReference>
<dbReference type="SUPFAM" id="SSF81660">
    <property type="entry name" value="Metal cation-transporting ATPase, ATP-binding domain N"/>
    <property type="match status" value="1"/>
</dbReference>
<dbReference type="PROSITE" id="PS00154">
    <property type="entry name" value="ATPASE_E1_E2"/>
    <property type="match status" value="1"/>
</dbReference>
<dbReference type="PROSITE" id="PS50846">
    <property type="entry name" value="HMA_2"/>
    <property type="match status" value="1"/>
</dbReference>
<evidence type="ECO:0000256" key="6">
    <source>
        <dbReference type="ARBA" id="ARBA00022840"/>
    </source>
</evidence>
<dbReference type="InterPro" id="IPR059000">
    <property type="entry name" value="ATPase_P-type_domA"/>
</dbReference>
<evidence type="ECO:0000256" key="7">
    <source>
        <dbReference type="ARBA" id="ARBA00022967"/>
    </source>
</evidence>
<feature type="region of interest" description="Disordered" evidence="11">
    <location>
        <begin position="139"/>
        <end position="160"/>
    </location>
</feature>
<comment type="caution">
    <text evidence="13">The sequence shown here is derived from an EMBL/GenBank/DDBJ whole genome shotgun (WGS) entry which is preliminary data.</text>
</comment>
<dbReference type="InterPro" id="IPR027256">
    <property type="entry name" value="P-typ_ATPase_IB"/>
</dbReference>
<dbReference type="SFLD" id="SFLDS00003">
    <property type="entry name" value="Haloacid_Dehalogenase"/>
    <property type="match status" value="1"/>
</dbReference>
<evidence type="ECO:0000256" key="1">
    <source>
        <dbReference type="ARBA" id="ARBA00004651"/>
    </source>
</evidence>
<keyword evidence="7" id="KW-1278">Translocase</keyword>
<organism evidence="13 14">
    <name type="scientific">Flavimobilis soli</name>
    <dbReference type="NCBI Taxonomy" id="442709"/>
    <lineage>
        <taxon>Bacteria</taxon>
        <taxon>Bacillati</taxon>
        <taxon>Actinomycetota</taxon>
        <taxon>Actinomycetes</taxon>
        <taxon>Micrococcales</taxon>
        <taxon>Jonesiaceae</taxon>
        <taxon>Flavimobilis</taxon>
    </lineage>
</organism>
<dbReference type="GO" id="GO:0005886">
    <property type="term" value="C:plasma membrane"/>
    <property type="evidence" value="ECO:0007669"/>
    <property type="project" value="UniProtKB-SubCell"/>
</dbReference>
<dbReference type="PRINTS" id="PR00119">
    <property type="entry name" value="CATATPASE"/>
</dbReference>
<comment type="subcellular location">
    <subcellularLocation>
        <location evidence="1">Cell membrane</location>
        <topology evidence="1">Multi-pass membrane protein</topology>
    </subcellularLocation>
</comment>
<dbReference type="GO" id="GO:0055070">
    <property type="term" value="P:copper ion homeostasis"/>
    <property type="evidence" value="ECO:0007669"/>
    <property type="project" value="TreeGrafter"/>
</dbReference>
<dbReference type="NCBIfam" id="TIGR01525">
    <property type="entry name" value="ATPase-IB_hvy"/>
    <property type="match status" value="1"/>
</dbReference>
<evidence type="ECO:0000256" key="2">
    <source>
        <dbReference type="ARBA" id="ARBA00006024"/>
    </source>
</evidence>
<dbReference type="PANTHER" id="PTHR43520:SF8">
    <property type="entry name" value="P-TYPE CU(+) TRANSPORTER"/>
    <property type="match status" value="1"/>
</dbReference>
<dbReference type="PANTHER" id="PTHR43520">
    <property type="entry name" value="ATP7, ISOFORM B"/>
    <property type="match status" value="1"/>
</dbReference>
<dbReference type="InterPro" id="IPR036163">
    <property type="entry name" value="HMA_dom_sf"/>
</dbReference>
<dbReference type="EMBL" id="PDJH01000001">
    <property type="protein sequence ID" value="PFG37012.1"/>
    <property type="molecule type" value="Genomic_DNA"/>
</dbReference>
<evidence type="ECO:0000256" key="10">
    <source>
        <dbReference type="RuleBase" id="RU362081"/>
    </source>
</evidence>
<evidence type="ECO:0000256" key="4">
    <source>
        <dbReference type="ARBA" id="ARBA00022723"/>
    </source>
</evidence>
<dbReference type="InterPro" id="IPR008250">
    <property type="entry name" value="ATPase_P-typ_transduc_dom_A_sf"/>
</dbReference>
<feature type="transmembrane region" description="Helical" evidence="10">
    <location>
        <begin position="191"/>
        <end position="208"/>
    </location>
</feature>
<dbReference type="InterPro" id="IPR023214">
    <property type="entry name" value="HAD_sf"/>
</dbReference>
<dbReference type="Pfam" id="PF00403">
    <property type="entry name" value="HMA"/>
    <property type="match status" value="1"/>
</dbReference>
<dbReference type="OrthoDB" id="7059309at2"/>
<feature type="transmembrane region" description="Helical" evidence="10">
    <location>
        <begin position="878"/>
        <end position="896"/>
    </location>
</feature>
<keyword evidence="10" id="KW-1003">Cell membrane</keyword>
<feature type="compositionally biased region" description="Low complexity" evidence="11">
    <location>
        <begin position="84"/>
        <end position="94"/>
    </location>
</feature>
<feature type="compositionally biased region" description="Low complexity" evidence="11">
    <location>
        <begin position="105"/>
        <end position="120"/>
    </location>
</feature>
<dbReference type="InterPro" id="IPR018303">
    <property type="entry name" value="ATPase_P-typ_P_site"/>
</dbReference>
<dbReference type="SUPFAM" id="SSF81653">
    <property type="entry name" value="Calcium ATPase, transduction domain A"/>
    <property type="match status" value="1"/>
</dbReference>
<feature type="region of interest" description="Disordered" evidence="11">
    <location>
        <begin position="575"/>
        <end position="613"/>
    </location>
</feature>
<dbReference type="InterPro" id="IPR044492">
    <property type="entry name" value="P_typ_ATPase_HD_dom"/>
</dbReference>
<feature type="domain" description="HMA" evidence="12">
    <location>
        <begin position="12"/>
        <end position="80"/>
    </location>
</feature>
<dbReference type="CDD" id="cd00371">
    <property type="entry name" value="HMA"/>
    <property type="match status" value="1"/>
</dbReference>
<dbReference type="GO" id="GO:0005507">
    <property type="term" value="F:copper ion binding"/>
    <property type="evidence" value="ECO:0007669"/>
    <property type="project" value="TreeGrafter"/>
</dbReference>
<name>A0A2A9EFH2_9MICO</name>
<evidence type="ECO:0000256" key="8">
    <source>
        <dbReference type="ARBA" id="ARBA00022989"/>
    </source>
</evidence>
<feature type="transmembrane region" description="Helical" evidence="10">
    <location>
        <begin position="855"/>
        <end position="872"/>
    </location>
</feature>
<evidence type="ECO:0000313" key="13">
    <source>
        <dbReference type="EMBL" id="PFG37012.1"/>
    </source>
</evidence>
<dbReference type="SUPFAM" id="SSF56784">
    <property type="entry name" value="HAD-like"/>
    <property type="match status" value="1"/>
</dbReference>
<feature type="transmembrane region" description="Helical" evidence="10">
    <location>
        <begin position="430"/>
        <end position="452"/>
    </location>
</feature>
<keyword evidence="6 10" id="KW-0067">ATP-binding</keyword>
<evidence type="ECO:0000313" key="14">
    <source>
        <dbReference type="Proteomes" id="UP000221394"/>
    </source>
</evidence>
<evidence type="ECO:0000259" key="12">
    <source>
        <dbReference type="PROSITE" id="PS50846"/>
    </source>
</evidence>
<keyword evidence="4 10" id="KW-0479">Metal-binding</keyword>
<dbReference type="FunFam" id="2.70.150.10:FF:000002">
    <property type="entry name" value="Copper-transporting ATPase 1, putative"/>
    <property type="match status" value="1"/>
</dbReference>
<feature type="region of interest" description="Disordered" evidence="11">
    <location>
        <begin position="84"/>
        <end position="122"/>
    </location>
</feature>
<keyword evidence="8 10" id="KW-1133">Transmembrane helix</keyword>
<feature type="transmembrane region" description="Helical" evidence="10">
    <location>
        <begin position="168"/>
        <end position="185"/>
    </location>
</feature>
<dbReference type="Gene3D" id="2.70.150.10">
    <property type="entry name" value="Calcium-transporting ATPase, cytoplasmic transduction domain A"/>
    <property type="match status" value="1"/>
</dbReference>
<dbReference type="SUPFAM" id="SSF55008">
    <property type="entry name" value="HMA, heavy metal-associated domain"/>
    <property type="match status" value="1"/>
</dbReference>
<comment type="similarity">
    <text evidence="2 10">Belongs to the cation transport ATPase (P-type) (TC 3.A.3) family. Type IB subfamily.</text>
</comment>
<protein>
    <submittedName>
        <fullName evidence="13">Cu+-exporting ATPase</fullName>
    </submittedName>
</protein>
<dbReference type="InterPro" id="IPR036412">
    <property type="entry name" value="HAD-like_sf"/>
</dbReference>
<feature type="transmembrane region" description="Helical" evidence="10">
    <location>
        <begin position="273"/>
        <end position="291"/>
    </location>
</feature>
<dbReference type="InterPro" id="IPR023299">
    <property type="entry name" value="ATPase_P-typ_cyto_dom_N"/>
</dbReference>
<dbReference type="Pfam" id="PF00122">
    <property type="entry name" value="E1-E2_ATPase"/>
    <property type="match status" value="1"/>
</dbReference>
<dbReference type="InterPro" id="IPR023298">
    <property type="entry name" value="ATPase_P-typ_TM_dom_sf"/>
</dbReference>
<dbReference type="RefSeq" id="WP_098458124.1">
    <property type="nucleotide sequence ID" value="NZ_PDJH01000001.1"/>
</dbReference>
<keyword evidence="9 10" id="KW-0472">Membrane</keyword>
<dbReference type="GO" id="GO:0005524">
    <property type="term" value="F:ATP binding"/>
    <property type="evidence" value="ECO:0007669"/>
    <property type="project" value="UniProtKB-UniRule"/>
</dbReference>
<evidence type="ECO:0000256" key="9">
    <source>
        <dbReference type="ARBA" id="ARBA00023136"/>
    </source>
</evidence>